<dbReference type="InterPro" id="IPR013809">
    <property type="entry name" value="ENTH"/>
</dbReference>
<dbReference type="GO" id="GO:0005886">
    <property type="term" value="C:plasma membrane"/>
    <property type="evidence" value="ECO:0007669"/>
    <property type="project" value="TreeGrafter"/>
</dbReference>
<dbReference type="GO" id="GO:0030276">
    <property type="term" value="F:clathrin binding"/>
    <property type="evidence" value="ECO:0007669"/>
    <property type="project" value="TreeGrafter"/>
</dbReference>
<protein>
    <submittedName>
        <fullName evidence="4">Epsin-like domain-containing protein</fullName>
    </submittedName>
</protein>
<feature type="region of interest" description="Disordered" evidence="1">
    <location>
        <begin position="449"/>
        <end position="479"/>
    </location>
</feature>
<dbReference type="CDD" id="cd16991">
    <property type="entry name" value="ENTH_Ent1_Ent2"/>
    <property type="match status" value="1"/>
</dbReference>
<evidence type="ECO:0000256" key="1">
    <source>
        <dbReference type="SAM" id="MobiDB-lite"/>
    </source>
</evidence>
<dbReference type="Pfam" id="PF00564">
    <property type="entry name" value="PB1"/>
    <property type="match status" value="1"/>
</dbReference>
<dbReference type="STRING" id="988480.A0A075AN97"/>
<dbReference type="FunFam" id="1.25.40.90:FF:000006">
    <property type="entry name" value="Clathrin interactor 1"/>
    <property type="match status" value="1"/>
</dbReference>
<dbReference type="SMART" id="SM00273">
    <property type="entry name" value="ENTH"/>
    <property type="match status" value="1"/>
</dbReference>
<feature type="compositionally biased region" description="Basic and acidic residues" evidence="1">
    <location>
        <begin position="237"/>
        <end position="253"/>
    </location>
</feature>
<dbReference type="PROSITE" id="PS51745">
    <property type="entry name" value="PB1"/>
    <property type="match status" value="1"/>
</dbReference>
<feature type="region of interest" description="Disordered" evidence="1">
    <location>
        <begin position="237"/>
        <end position="345"/>
    </location>
</feature>
<dbReference type="GO" id="GO:0030125">
    <property type="term" value="C:clathrin vesicle coat"/>
    <property type="evidence" value="ECO:0007669"/>
    <property type="project" value="TreeGrafter"/>
</dbReference>
<dbReference type="HOGENOM" id="CLU_460156_0_0_1"/>
<dbReference type="Gene3D" id="3.10.20.90">
    <property type="entry name" value="Phosphatidylinositol 3-kinase Catalytic Subunit, Chain A, domain 1"/>
    <property type="match status" value="1"/>
</dbReference>
<feature type="compositionally biased region" description="Polar residues" evidence="1">
    <location>
        <begin position="254"/>
        <end position="266"/>
    </location>
</feature>
<dbReference type="PROSITE" id="PS50942">
    <property type="entry name" value="ENTH"/>
    <property type="match status" value="1"/>
</dbReference>
<feature type="compositionally biased region" description="Polar residues" evidence="1">
    <location>
        <begin position="283"/>
        <end position="292"/>
    </location>
</feature>
<evidence type="ECO:0000259" key="3">
    <source>
        <dbReference type="PROSITE" id="PS51745"/>
    </source>
</evidence>
<dbReference type="OrthoDB" id="4033880at2759"/>
<accession>A0A075AN97</accession>
<name>A0A075AN97_ROZAC</name>
<dbReference type="PANTHER" id="PTHR12276:SF110">
    <property type="entry name" value="EPSIN-1-RELATED"/>
    <property type="match status" value="1"/>
</dbReference>
<dbReference type="SMART" id="SM00666">
    <property type="entry name" value="PB1"/>
    <property type="match status" value="1"/>
</dbReference>
<evidence type="ECO:0000313" key="4">
    <source>
        <dbReference type="EMBL" id="EPZ31239.1"/>
    </source>
</evidence>
<gene>
    <name evidence="4" type="ORF">O9G_006009</name>
</gene>
<proteinExistence type="predicted"/>
<dbReference type="SUPFAM" id="SSF48464">
    <property type="entry name" value="ENTH/VHS domain"/>
    <property type="match status" value="1"/>
</dbReference>
<evidence type="ECO:0000313" key="5">
    <source>
        <dbReference type="Proteomes" id="UP000030755"/>
    </source>
</evidence>
<feature type="domain" description="ENTH" evidence="2">
    <location>
        <begin position="68"/>
        <end position="200"/>
    </location>
</feature>
<dbReference type="Proteomes" id="UP000030755">
    <property type="component" value="Unassembled WGS sequence"/>
</dbReference>
<reference evidence="4 5" key="1">
    <citation type="journal article" date="2013" name="Curr. Biol.">
        <title>Shared signatures of parasitism and phylogenomics unite Cryptomycota and microsporidia.</title>
        <authorList>
            <person name="James T.Y."/>
            <person name="Pelin A."/>
            <person name="Bonen L."/>
            <person name="Ahrendt S."/>
            <person name="Sain D."/>
            <person name="Corradi N."/>
            <person name="Stajich J.E."/>
        </authorList>
    </citation>
    <scope>NUCLEOTIDE SEQUENCE [LARGE SCALE GENOMIC DNA]</scope>
    <source>
        <strain evidence="4 5">CSF55</strain>
    </source>
</reference>
<dbReference type="Pfam" id="PF01417">
    <property type="entry name" value="ENTH"/>
    <property type="match status" value="1"/>
</dbReference>
<dbReference type="PANTHER" id="PTHR12276">
    <property type="entry name" value="EPSIN/ENT-RELATED"/>
    <property type="match status" value="1"/>
</dbReference>
<dbReference type="GO" id="GO:0006897">
    <property type="term" value="P:endocytosis"/>
    <property type="evidence" value="ECO:0007669"/>
    <property type="project" value="TreeGrafter"/>
</dbReference>
<keyword evidence="5" id="KW-1185">Reference proteome</keyword>
<feature type="compositionally biased region" description="Low complexity" evidence="1">
    <location>
        <begin position="301"/>
        <end position="316"/>
    </location>
</feature>
<dbReference type="AlphaFoldDB" id="A0A075AN97"/>
<dbReference type="CDD" id="cd05992">
    <property type="entry name" value="PB1"/>
    <property type="match status" value="1"/>
</dbReference>
<evidence type="ECO:0000259" key="2">
    <source>
        <dbReference type="PROSITE" id="PS50942"/>
    </source>
</evidence>
<dbReference type="GO" id="GO:0005543">
    <property type="term" value="F:phospholipid binding"/>
    <property type="evidence" value="ECO:0007669"/>
    <property type="project" value="TreeGrafter"/>
</dbReference>
<dbReference type="SUPFAM" id="SSF54277">
    <property type="entry name" value="CAD &amp; PB1 domains"/>
    <property type="match status" value="1"/>
</dbReference>
<dbReference type="InterPro" id="IPR000270">
    <property type="entry name" value="PB1_dom"/>
</dbReference>
<dbReference type="InterPro" id="IPR008942">
    <property type="entry name" value="ENTH_VHS"/>
</dbReference>
<feature type="region of interest" description="Disordered" evidence="1">
    <location>
        <begin position="198"/>
        <end position="221"/>
    </location>
</feature>
<feature type="compositionally biased region" description="Basic and acidic residues" evidence="1">
    <location>
        <begin position="210"/>
        <end position="221"/>
    </location>
</feature>
<feature type="compositionally biased region" description="Polar residues" evidence="1">
    <location>
        <begin position="317"/>
        <end position="345"/>
    </location>
</feature>
<sequence length="593" mass="67255">MIKVKCHYDDTRVLLLNKNINFEALVQKVQDKFKTRLRLKYKDEDGDLVNISDQEDLDLAIQLMDRKNVTKGYTDIQVKVRDATSNDPWGASGSLMTEIAEATFNYGLFQEILEILDKRLNDHGKNWRHVLKALKLLEYLLLCGSENVLVYAKQNVHVIQTLNQFQYIDDEGRDQGINIRQKSQDVADLIKDDERLQRERSTHQSMKSRFRNDGDRTYGRYDNDAAKEQMELERAIEESKRTHELETKAREQRSNFNQLRNSSFSEQKQEKPADLIDIFGEPTIQTPSNFSNDPFAPNPVFSQNSFQSSQFTSSSTYQGNQFNPFATQSHPFAQSNDPFRSINDNNSNNLFGQGNVGQNPFGQSFAQPPGYGQASTFTAQIEGQNVPKMLPYQTDNANAQLAAVARNAVEIDPFASLAQSRAIESNINNNQISQIADVKSAPFGGMVDLDPSSLMSHRQPRNPFSDNQSNYSSSKGTPVQQRKTLQELAMEKTSTGFISSSQGNIHKSGSDLFPSQSYQHNQFQQQSQIYQQPFNAASFQQPNMMPQGFQQSSMGNFQTQQLFGVNPMLAQTSQMFGNQVQPEQKNMNPFLNK</sequence>
<dbReference type="EMBL" id="KE561270">
    <property type="protein sequence ID" value="EPZ31239.1"/>
    <property type="molecule type" value="Genomic_DNA"/>
</dbReference>
<dbReference type="InterPro" id="IPR053793">
    <property type="entry name" value="PB1-like"/>
</dbReference>
<feature type="compositionally biased region" description="Polar residues" evidence="1">
    <location>
        <begin position="462"/>
        <end position="479"/>
    </location>
</feature>
<organism evidence="4 5">
    <name type="scientific">Rozella allomycis (strain CSF55)</name>
    <dbReference type="NCBI Taxonomy" id="988480"/>
    <lineage>
        <taxon>Eukaryota</taxon>
        <taxon>Fungi</taxon>
        <taxon>Fungi incertae sedis</taxon>
        <taxon>Cryptomycota</taxon>
        <taxon>Cryptomycota incertae sedis</taxon>
        <taxon>Rozella</taxon>
    </lineage>
</organism>
<dbReference type="Gene3D" id="1.25.40.90">
    <property type="match status" value="1"/>
</dbReference>
<feature type="domain" description="PB1" evidence="3">
    <location>
        <begin position="1"/>
        <end position="72"/>
    </location>
</feature>
<dbReference type="GO" id="GO:0005768">
    <property type="term" value="C:endosome"/>
    <property type="evidence" value="ECO:0007669"/>
    <property type="project" value="TreeGrafter"/>
</dbReference>